<dbReference type="Proteomes" id="UP000186040">
    <property type="component" value="Unassembled WGS sequence"/>
</dbReference>
<evidence type="ECO:0000313" key="3">
    <source>
        <dbReference type="Proteomes" id="UP000186040"/>
    </source>
</evidence>
<proteinExistence type="predicted"/>
<dbReference type="RefSeq" id="WP_075973737.1">
    <property type="nucleotide sequence ID" value="NZ_MKQR01000007.1"/>
</dbReference>
<dbReference type="AlphaFoldDB" id="A0A1Q9LQQ1"/>
<name>A0A1Q9LQQ1_9PSEU</name>
<comment type="caution">
    <text evidence="2">The sequence shown here is derived from an EMBL/GenBank/DDBJ whole genome shotgun (WGS) entry which is preliminary data.</text>
</comment>
<reference evidence="2 3" key="1">
    <citation type="submission" date="2016-10" db="EMBL/GenBank/DDBJ databases">
        <title>The Draft Genome Sequence of Actinokineospora bangkokensis 44EHWT reveals the biosynthetic pathway of antifungal compounds Thailandins with unusual extender unit butylmalonyl-CoA.</title>
        <authorList>
            <person name="Greule A."/>
            <person name="Intra B."/>
            <person name="Flemming S."/>
            <person name="Rommel M.G."/>
            <person name="Panbangred W."/>
            <person name="Bechthold A."/>
        </authorList>
    </citation>
    <scope>NUCLEOTIDE SEQUENCE [LARGE SCALE GENOMIC DNA]</scope>
    <source>
        <strain evidence="2 3">44EHW</strain>
    </source>
</reference>
<dbReference type="STRING" id="1193682.BJP25_11350"/>
<organism evidence="2 3">
    <name type="scientific">Actinokineospora bangkokensis</name>
    <dbReference type="NCBI Taxonomy" id="1193682"/>
    <lineage>
        <taxon>Bacteria</taxon>
        <taxon>Bacillati</taxon>
        <taxon>Actinomycetota</taxon>
        <taxon>Actinomycetes</taxon>
        <taxon>Pseudonocardiales</taxon>
        <taxon>Pseudonocardiaceae</taxon>
        <taxon>Actinokineospora</taxon>
    </lineage>
</organism>
<gene>
    <name evidence="2" type="ORF">BJP25_11350</name>
</gene>
<feature type="transmembrane region" description="Helical" evidence="1">
    <location>
        <begin position="31"/>
        <end position="53"/>
    </location>
</feature>
<evidence type="ECO:0000313" key="2">
    <source>
        <dbReference type="EMBL" id="OLR94355.1"/>
    </source>
</evidence>
<dbReference type="OrthoDB" id="3592808at2"/>
<protein>
    <submittedName>
        <fullName evidence="2">Uncharacterized protein</fullName>
    </submittedName>
</protein>
<keyword evidence="1" id="KW-1133">Transmembrane helix</keyword>
<evidence type="ECO:0000256" key="1">
    <source>
        <dbReference type="SAM" id="Phobius"/>
    </source>
</evidence>
<sequence>MGVAQTSALGGAVAVAALLLGVLAQNRGWRLASAVAYGIAGGVGALTTGYAVSGGTFDGGWYQVWTLLPLAFTVLVWWLGHRQAGWMRRLGVVLDEGTAPSFGVLPGPVAAVAHDDPAGRFTTAVEFTAQGHRVLAAQYTSHTSDRPGVRPGGRLDQAITLVDATCALVQVRVPRVPAVVLTPVPGHHNPAEDARTTRNLVGAVRPDAVLHPVEGAITLADRFEVHAEDPDAARLLLTPRVQEAIAGDPWCRVRPLALAHGALWTTEAGHLTETAALDGSRHLARLAAVVPWDDADYAATAAAADTSAAAWYGGRRRLLARVNDRRLAADRPPLSAGSLARRLLVLTAVDALCLGAATQGAQQAFAGVLVAALATLVVVRWTFFPKRQA</sequence>
<keyword evidence="1" id="KW-0812">Transmembrane</keyword>
<feature type="transmembrane region" description="Helical" evidence="1">
    <location>
        <begin position="59"/>
        <end position="80"/>
    </location>
</feature>
<keyword evidence="1" id="KW-0472">Membrane</keyword>
<feature type="transmembrane region" description="Helical" evidence="1">
    <location>
        <begin position="6"/>
        <end position="24"/>
    </location>
</feature>
<dbReference type="EMBL" id="MKQR01000007">
    <property type="protein sequence ID" value="OLR94355.1"/>
    <property type="molecule type" value="Genomic_DNA"/>
</dbReference>
<feature type="transmembrane region" description="Helical" evidence="1">
    <location>
        <begin position="364"/>
        <end position="383"/>
    </location>
</feature>
<keyword evidence="3" id="KW-1185">Reference proteome</keyword>
<accession>A0A1Q9LQQ1</accession>